<dbReference type="RefSeq" id="XP_005844671.1">
    <property type="nucleotide sequence ID" value="XM_005844609.1"/>
</dbReference>
<dbReference type="Proteomes" id="UP000008141">
    <property type="component" value="Unassembled WGS sequence"/>
</dbReference>
<dbReference type="STRING" id="554065.E1ZNA5"/>
<dbReference type="InterPro" id="IPR023210">
    <property type="entry name" value="NADP_OxRdtase_dom"/>
</dbReference>
<dbReference type="eggNOG" id="KOG1577">
    <property type="taxonomic scope" value="Eukaryota"/>
</dbReference>
<accession>E1ZNA5</accession>
<dbReference type="SUPFAM" id="SSF51430">
    <property type="entry name" value="NAD(P)-linked oxidoreductase"/>
    <property type="match status" value="1"/>
</dbReference>
<dbReference type="InterPro" id="IPR018170">
    <property type="entry name" value="Aldo/ket_reductase_CS"/>
</dbReference>
<dbReference type="Gene3D" id="3.20.20.100">
    <property type="entry name" value="NADP-dependent oxidoreductase domain"/>
    <property type="match status" value="1"/>
</dbReference>
<name>E1ZNA5_CHLVA</name>
<dbReference type="AlphaFoldDB" id="E1ZNA5"/>
<gene>
    <name evidence="4" type="ORF">CHLNCDRAFT_32425</name>
</gene>
<dbReference type="GO" id="GO:0016616">
    <property type="term" value="F:oxidoreductase activity, acting on the CH-OH group of donors, NAD or NADP as acceptor"/>
    <property type="evidence" value="ECO:0007669"/>
    <property type="project" value="UniProtKB-ARBA"/>
</dbReference>
<feature type="region of interest" description="Disordered" evidence="2">
    <location>
        <begin position="33"/>
        <end position="72"/>
    </location>
</feature>
<dbReference type="GeneID" id="17352080"/>
<keyword evidence="1" id="KW-0560">Oxidoreductase</keyword>
<feature type="domain" description="NADP-dependent oxidoreductase" evidence="3">
    <location>
        <begin position="113"/>
        <end position="361"/>
    </location>
</feature>
<dbReference type="InParanoid" id="E1ZNA5"/>
<dbReference type="PROSITE" id="PS00798">
    <property type="entry name" value="ALDOKETO_REDUCTASE_1"/>
    <property type="match status" value="1"/>
</dbReference>
<evidence type="ECO:0000256" key="1">
    <source>
        <dbReference type="ARBA" id="ARBA00023002"/>
    </source>
</evidence>
<dbReference type="PANTHER" id="PTHR11732">
    <property type="entry name" value="ALDO/KETO REDUCTASE"/>
    <property type="match status" value="1"/>
</dbReference>
<dbReference type="FunCoup" id="E1ZNA5">
    <property type="interactions" value="968"/>
</dbReference>
<dbReference type="FunFam" id="3.20.20.100:FF:000002">
    <property type="entry name" value="2,5-diketo-D-gluconic acid reductase A"/>
    <property type="match status" value="1"/>
</dbReference>
<dbReference type="OMA" id="IPEDMFV"/>
<dbReference type="Pfam" id="PF00248">
    <property type="entry name" value="Aldo_ket_red"/>
    <property type="match status" value="1"/>
</dbReference>
<dbReference type="EMBL" id="GL433855">
    <property type="protein sequence ID" value="EFN52569.1"/>
    <property type="molecule type" value="Genomic_DNA"/>
</dbReference>
<dbReference type="PRINTS" id="PR00069">
    <property type="entry name" value="ALDKETRDTASE"/>
</dbReference>
<dbReference type="CDD" id="cd19071">
    <property type="entry name" value="AKR_AKR1-5-like"/>
    <property type="match status" value="1"/>
</dbReference>
<evidence type="ECO:0000256" key="2">
    <source>
        <dbReference type="SAM" id="MobiDB-lite"/>
    </source>
</evidence>
<dbReference type="InterPro" id="IPR020471">
    <property type="entry name" value="AKR"/>
</dbReference>
<evidence type="ECO:0000313" key="5">
    <source>
        <dbReference type="Proteomes" id="UP000008141"/>
    </source>
</evidence>
<sequence>MASDGCQPVEWSGRGGFTHLLHHPGFVKTETYGSARHAQGPQEQEEHQAASSSGRGGDRTGVWKGPAPRGYVAEPMHAQDESQAATDKPINDTPYVLLPGGTRMPLIGLGTYKTESPEAIRKALEVGYRHIDCATVYGNQALVGEGLKDFLAQGRRGELFITGKVWNDAHRPEAVRRSVERTIAELGCAHLDLCLVHWPVAWLPGTEQTDPEVTLQQTWQAMEALVDDGLARHIGVSNFSLRQIEEVLGYARIKPVVNQVELHPLLAQRKLVGVCLRKGVHSVAYSPLGHRKDNELMTHPAVLEVAAEAGKSPAQVLLKWNVQRGVAVIPKAGSEPHLRENIEGLFSWSLTWDQKAKLDAIDCGKRFVDNAWHTWEDAEEGGAAKPSRVL</sequence>
<organism evidence="5">
    <name type="scientific">Chlorella variabilis</name>
    <name type="common">Green alga</name>
    <dbReference type="NCBI Taxonomy" id="554065"/>
    <lineage>
        <taxon>Eukaryota</taxon>
        <taxon>Viridiplantae</taxon>
        <taxon>Chlorophyta</taxon>
        <taxon>core chlorophytes</taxon>
        <taxon>Trebouxiophyceae</taxon>
        <taxon>Chlorellales</taxon>
        <taxon>Chlorellaceae</taxon>
        <taxon>Chlorella clade</taxon>
        <taxon>Chlorella</taxon>
    </lineage>
</organism>
<evidence type="ECO:0000313" key="4">
    <source>
        <dbReference type="EMBL" id="EFN52569.1"/>
    </source>
</evidence>
<dbReference type="OrthoDB" id="416253at2759"/>
<protein>
    <recommendedName>
        <fullName evidence="3">NADP-dependent oxidoreductase domain-containing protein</fullName>
    </recommendedName>
</protein>
<evidence type="ECO:0000259" key="3">
    <source>
        <dbReference type="Pfam" id="PF00248"/>
    </source>
</evidence>
<dbReference type="SMR" id="E1ZNA5"/>
<reference evidence="4 5" key="1">
    <citation type="journal article" date="2010" name="Plant Cell">
        <title>The Chlorella variabilis NC64A genome reveals adaptation to photosymbiosis, coevolution with viruses, and cryptic sex.</title>
        <authorList>
            <person name="Blanc G."/>
            <person name="Duncan G."/>
            <person name="Agarkova I."/>
            <person name="Borodovsky M."/>
            <person name="Gurnon J."/>
            <person name="Kuo A."/>
            <person name="Lindquist E."/>
            <person name="Lucas S."/>
            <person name="Pangilinan J."/>
            <person name="Polle J."/>
            <person name="Salamov A."/>
            <person name="Terry A."/>
            <person name="Yamada T."/>
            <person name="Dunigan D.D."/>
            <person name="Grigoriev I.V."/>
            <person name="Claverie J.M."/>
            <person name="Van Etten J.L."/>
        </authorList>
    </citation>
    <scope>NUCLEOTIDE SEQUENCE [LARGE SCALE GENOMIC DNA]</scope>
    <source>
        <strain evidence="4 5">NC64A</strain>
    </source>
</reference>
<keyword evidence="5" id="KW-1185">Reference proteome</keyword>
<proteinExistence type="predicted"/>
<dbReference type="InterPro" id="IPR036812">
    <property type="entry name" value="NAD(P)_OxRdtase_dom_sf"/>
</dbReference>
<dbReference type="PROSITE" id="PS00062">
    <property type="entry name" value="ALDOKETO_REDUCTASE_2"/>
    <property type="match status" value="1"/>
</dbReference>
<dbReference type="KEGG" id="cvr:CHLNCDRAFT_32425"/>